<evidence type="ECO:0000313" key="3">
    <source>
        <dbReference type="Proteomes" id="UP000469452"/>
    </source>
</evidence>
<gene>
    <name evidence="2" type="ORF">AaE_014756</name>
</gene>
<comment type="caution">
    <text evidence="2">The sequence shown here is derived from an EMBL/GenBank/DDBJ whole genome shotgun (WGS) entry which is preliminary data.</text>
</comment>
<sequence length="628" mass="70059">MMEANSVHDRSLSKHQWLVNEQAIAAIAPSETDNDDSCLESNELEHVYEIFRFYDSSLHGDRYKHDCKQCSRQSTCHDSLKSSKTDTSCPVRLPRNKCAEEVFATAVLGKLRTYLDADGAPALSFKLFCGALMQCATIKFPSMVPSSALRKLARRHLFSLMTELLSATHGGSNTNHSHHLVGSKGVAVAIGDNYWHPLDAQFETRLQKRRYMAQVSQVAYDSVVRHILPTPLPADTSMVVTPEMRACFQEDHLDMIVDRFHLFDHAETGTIDHGEVFVYFHGLADALALGNVQPLVAQLKSVDKVTLPSILHVLLGQTKLDTAPSTPNLTNPMATSTSPSSASGRVDDIETKETLLALSHDYPPDNWGLDDIVHAPDYNNPSTKANTVIKRVTITNNTQTKKPKKPRAAALPRVVMVYTGMSEHSVKKFWEATVRDHGLAETWGLFQKGEKRMLTETHTRLKTEDSAKALLQLRVRSRLAEGFVVMEGKKYVADALAADKASKEKKAAAAASAKEKSQTWTPKILSLDKGSTVVRSSSLSNLPLYSPTNHQPLYHKAPYQLPPDWKDRTATHTDMSWVRESFCRAPVGHQHDIERHRPVHPTIRANLYLADMTRLGMLPRIHDKSPSR</sequence>
<reference evidence="2 3" key="1">
    <citation type="submission" date="2019-06" db="EMBL/GenBank/DDBJ databases">
        <title>Genomics analysis of Aphanomyces spp. identifies a new class of oomycete effector associated with host adaptation.</title>
        <authorList>
            <person name="Gaulin E."/>
        </authorList>
    </citation>
    <scope>NUCLEOTIDE SEQUENCE [LARGE SCALE GENOMIC DNA]</scope>
    <source>
        <strain evidence="2 3">E</strain>
    </source>
</reference>
<dbReference type="VEuPathDB" id="FungiDB:H257_06628"/>
<evidence type="ECO:0000256" key="1">
    <source>
        <dbReference type="SAM" id="MobiDB-lite"/>
    </source>
</evidence>
<proteinExistence type="predicted"/>
<evidence type="ECO:0000313" key="2">
    <source>
        <dbReference type="EMBL" id="KAF0704773.1"/>
    </source>
</evidence>
<feature type="region of interest" description="Disordered" evidence="1">
    <location>
        <begin position="323"/>
        <end position="345"/>
    </location>
</feature>
<name>A0A6A4Z403_APHAT</name>
<organism evidence="2 3">
    <name type="scientific">Aphanomyces astaci</name>
    <name type="common">Crayfish plague agent</name>
    <dbReference type="NCBI Taxonomy" id="112090"/>
    <lineage>
        <taxon>Eukaryota</taxon>
        <taxon>Sar</taxon>
        <taxon>Stramenopiles</taxon>
        <taxon>Oomycota</taxon>
        <taxon>Saprolegniomycetes</taxon>
        <taxon>Saprolegniales</taxon>
        <taxon>Verrucalvaceae</taxon>
        <taxon>Aphanomyces</taxon>
    </lineage>
</organism>
<evidence type="ECO:0008006" key="4">
    <source>
        <dbReference type="Google" id="ProtNLM"/>
    </source>
</evidence>
<accession>A0A6A4Z403</accession>
<dbReference type="Proteomes" id="UP000469452">
    <property type="component" value="Unassembled WGS sequence"/>
</dbReference>
<feature type="compositionally biased region" description="Low complexity" evidence="1">
    <location>
        <begin position="332"/>
        <end position="343"/>
    </location>
</feature>
<dbReference type="EMBL" id="VJMI01020331">
    <property type="protein sequence ID" value="KAF0704773.1"/>
    <property type="molecule type" value="Genomic_DNA"/>
</dbReference>
<dbReference type="AlphaFoldDB" id="A0A6A4Z403"/>
<protein>
    <recommendedName>
        <fullName evidence="4">EF-hand domain-containing protein</fullName>
    </recommendedName>
</protein>